<dbReference type="EMBL" id="SMFX01000001">
    <property type="protein sequence ID" value="TCK18290.1"/>
    <property type="molecule type" value="Genomic_DNA"/>
</dbReference>
<evidence type="ECO:0000256" key="15">
    <source>
        <dbReference type="HAMAP-Rule" id="MF_00688"/>
    </source>
</evidence>
<sequence>MTQQGPFWISPDRGDTDFPDANLALTEPDGLLAAGGNLSPERLLKAYRSGIFPWYNDEQPILWWSPNPRSVVDPGQPKISRSLRKRLRQKRFEVSYDRCFENVINACAEPRKTESGTWISEAMKLAYTRLHQLGHAHSIECWQDDKLVGGLYGVSIGRVFFGESMFSRVNDASKVAFAHLVRQLADWQFELVDCQVYTSHLASLGAYSIPRQQFLDRLAILCNLEPAADAWQTGGELTYLSGGQADEA</sequence>
<evidence type="ECO:0000313" key="17">
    <source>
        <dbReference type="Proteomes" id="UP000295707"/>
    </source>
</evidence>
<organism evidence="16 17">
    <name type="scientific">Thiogranum longum</name>
    <dbReference type="NCBI Taxonomy" id="1537524"/>
    <lineage>
        <taxon>Bacteria</taxon>
        <taxon>Pseudomonadati</taxon>
        <taxon>Pseudomonadota</taxon>
        <taxon>Gammaproteobacteria</taxon>
        <taxon>Chromatiales</taxon>
        <taxon>Ectothiorhodospiraceae</taxon>
        <taxon>Thiogranum</taxon>
    </lineage>
</organism>
<evidence type="ECO:0000256" key="2">
    <source>
        <dbReference type="ARBA" id="ARBA00022490"/>
    </source>
</evidence>
<keyword evidence="2 15" id="KW-0963">Cytoplasm</keyword>
<dbReference type="InterPro" id="IPR016181">
    <property type="entry name" value="Acyl_CoA_acyltransferase"/>
</dbReference>
<comment type="caution">
    <text evidence="16">The sequence shown here is derived from an EMBL/GenBank/DDBJ whole genome shotgun (WGS) entry which is preliminary data.</text>
</comment>
<dbReference type="InterPro" id="IPR004616">
    <property type="entry name" value="Leu/Phe-tRNA_Trfase"/>
</dbReference>
<accession>A0A4R1HDQ3</accession>
<dbReference type="PANTHER" id="PTHR30098:SF2">
    <property type="entry name" value="LEUCYL_PHENYLALANYL-TRNA--PROTEIN TRANSFERASE"/>
    <property type="match status" value="1"/>
</dbReference>
<evidence type="ECO:0000256" key="4">
    <source>
        <dbReference type="ARBA" id="ARBA00023315"/>
    </source>
</evidence>
<dbReference type="HAMAP" id="MF_00688">
    <property type="entry name" value="Leu_Phe_trans"/>
    <property type="match status" value="1"/>
</dbReference>
<dbReference type="GO" id="GO:0008914">
    <property type="term" value="F:leucyl-tRNA--protein transferase activity"/>
    <property type="evidence" value="ECO:0007669"/>
    <property type="project" value="UniProtKB-UniRule"/>
</dbReference>
<dbReference type="FunFam" id="3.40.630.70:FF:000001">
    <property type="entry name" value="Leucyl/phenylalanyl-tRNA--protein transferase"/>
    <property type="match status" value="1"/>
</dbReference>
<reference evidence="16 17" key="1">
    <citation type="submission" date="2019-03" db="EMBL/GenBank/DDBJ databases">
        <title>Genomic Encyclopedia of Type Strains, Phase IV (KMG-IV): sequencing the most valuable type-strain genomes for metagenomic binning, comparative biology and taxonomic classification.</title>
        <authorList>
            <person name="Goeker M."/>
        </authorList>
    </citation>
    <scope>NUCLEOTIDE SEQUENCE [LARGE SCALE GENOMIC DNA]</scope>
    <source>
        <strain evidence="16 17">DSM 19610</strain>
    </source>
</reference>
<name>A0A4R1HDQ3_9GAMM</name>
<gene>
    <name evidence="15" type="primary">aat</name>
    <name evidence="16" type="ORF">DFR30_1568</name>
</gene>
<keyword evidence="17" id="KW-1185">Reference proteome</keyword>
<dbReference type="GO" id="GO:0005737">
    <property type="term" value="C:cytoplasm"/>
    <property type="evidence" value="ECO:0007669"/>
    <property type="project" value="UniProtKB-SubCell"/>
</dbReference>
<evidence type="ECO:0000256" key="7">
    <source>
        <dbReference type="ARBA" id="ARBA00051538"/>
    </source>
</evidence>
<protein>
    <recommendedName>
        <fullName evidence="11 15">Leucyl/phenylalanyl-tRNA--protein transferase</fullName>
        <ecNumber evidence="10 15">2.3.2.6</ecNumber>
    </recommendedName>
    <alternativeName>
        <fullName evidence="12 15">L/F-transferase</fullName>
    </alternativeName>
    <alternativeName>
        <fullName evidence="13 15">Leucyltransferase</fullName>
    </alternativeName>
    <alternativeName>
        <fullName evidence="14 15">Phenyalanyltransferase</fullName>
    </alternativeName>
</protein>
<keyword evidence="4 15" id="KW-0012">Acyltransferase</keyword>
<dbReference type="SUPFAM" id="SSF55729">
    <property type="entry name" value="Acyl-CoA N-acyltransferases (Nat)"/>
    <property type="match status" value="1"/>
</dbReference>
<comment type="similarity">
    <text evidence="9 15">Belongs to the L/F-transferase family.</text>
</comment>
<comment type="catalytic activity">
    <reaction evidence="5 15">
        <text>L-phenylalanyl-tRNA(Phe) + an N-terminal L-alpha-aminoacyl-[protein] = an N-terminal L-phenylalanyl-L-alpha-aminoacyl-[protein] + tRNA(Phe)</text>
        <dbReference type="Rhea" id="RHEA:43632"/>
        <dbReference type="Rhea" id="RHEA-COMP:9668"/>
        <dbReference type="Rhea" id="RHEA-COMP:9699"/>
        <dbReference type="Rhea" id="RHEA-COMP:10636"/>
        <dbReference type="Rhea" id="RHEA-COMP:10637"/>
        <dbReference type="ChEBI" id="CHEBI:78442"/>
        <dbReference type="ChEBI" id="CHEBI:78531"/>
        <dbReference type="ChEBI" id="CHEBI:78597"/>
        <dbReference type="ChEBI" id="CHEBI:83561"/>
        <dbReference type="EC" id="2.3.2.6"/>
    </reaction>
</comment>
<dbReference type="NCBIfam" id="TIGR00667">
    <property type="entry name" value="aat"/>
    <property type="match status" value="1"/>
</dbReference>
<evidence type="ECO:0000256" key="8">
    <source>
        <dbReference type="ARBA" id="ARBA00054043"/>
    </source>
</evidence>
<dbReference type="Gene3D" id="3.40.630.70">
    <property type="entry name" value="Leucyl/phenylalanyl-tRNA-protein transferase, C-terminal domain"/>
    <property type="match status" value="1"/>
</dbReference>
<keyword evidence="3 15" id="KW-0808">Transferase</keyword>
<dbReference type="InterPro" id="IPR042203">
    <property type="entry name" value="Leu/Phe-tRNA_Trfase_C"/>
</dbReference>
<proteinExistence type="inferred from homology"/>
<dbReference type="InterPro" id="IPR042221">
    <property type="entry name" value="Leu/Phe-tRNA_Trfase_N"/>
</dbReference>
<evidence type="ECO:0000256" key="6">
    <source>
        <dbReference type="ARBA" id="ARBA00050652"/>
    </source>
</evidence>
<evidence type="ECO:0000256" key="3">
    <source>
        <dbReference type="ARBA" id="ARBA00022679"/>
    </source>
</evidence>
<dbReference type="GO" id="GO:0030163">
    <property type="term" value="P:protein catabolic process"/>
    <property type="evidence" value="ECO:0007669"/>
    <property type="project" value="UniProtKB-UniRule"/>
</dbReference>
<evidence type="ECO:0000256" key="11">
    <source>
        <dbReference type="ARBA" id="ARBA00074372"/>
    </source>
</evidence>
<dbReference type="PANTHER" id="PTHR30098">
    <property type="entry name" value="LEUCYL/PHENYLALANYL-TRNA--PROTEIN TRANSFERASE"/>
    <property type="match status" value="1"/>
</dbReference>
<evidence type="ECO:0000313" key="16">
    <source>
        <dbReference type="EMBL" id="TCK18290.1"/>
    </source>
</evidence>
<dbReference type="Pfam" id="PF03588">
    <property type="entry name" value="Leu_Phe_trans"/>
    <property type="match status" value="1"/>
</dbReference>
<dbReference type="RefSeq" id="WP_132972107.1">
    <property type="nucleotide sequence ID" value="NZ_SMFX01000001.1"/>
</dbReference>
<evidence type="ECO:0000256" key="12">
    <source>
        <dbReference type="ARBA" id="ARBA00077136"/>
    </source>
</evidence>
<evidence type="ECO:0000256" key="1">
    <source>
        <dbReference type="ARBA" id="ARBA00004496"/>
    </source>
</evidence>
<comment type="subcellular location">
    <subcellularLocation>
        <location evidence="1 15">Cytoplasm</location>
    </subcellularLocation>
</comment>
<evidence type="ECO:0000256" key="9">
    <source>
        <dbReference type="ARBA" id="ARBA00061535"/>
    </source>
</evidence>
<dbReference type="OrthoDB" id="9790282at2"/>
<comment type="catalytic activity">
    <reaction evidence="6 15">
        <text>N-terminal L-arginyl-[protein] + L-leucyl-tRNA(Leu) = N-terminal L-leucyl-L-arginyl-[protein] + tRNA(Leu) + H(+)</text>
        <dbReference type="Rhea" id="RHEA:50416"/>
        <dbReference type="Rhea" id="RHEA-COMP:9613"/>
        <dbReference type="Rhea" id="RHEA-COMP:9622"/>
        <dbReference type="Rhea" id="RHEA-COMP:12672"/>
        <dbReference type="Rhea" id="RHEA-COMP:12673"/>
        <dbReference type="ChEBI" id="CHEBI:15378"/>
        <dbReference type="ChEBI" id="CHEBI:64719"/>
        <dbReference type="ChEBI" id="CHEBI:78442"/>
        <dbReference type="ChEBI" id="CHEBI:78494"/>
        <dbReference type="ChEBI" id="CHEBI:133044"/>
        <dbReference type="EC" id="2.3.2.6"/>
    </reaction>
</comment>
<dbReference type="EC" id="2.3.2.6" evidence="10 15"/>
<dbReference type="Proteomes" id="UP000295707">
    <property type="component" value="Unassembled WGS sequence"/>
</dbReference>
<dbReference type="FunFam" id="3.30.70.3550:FF:000001">
    <property type="entry name" value="Leucyl/phenylalanyl-tRNA--protein transferase"/>
    <property type="match status" value="1"/>
</dbReference>
<evidence type="ECO:0000256" key="14">
    <source>
        <dbReference type="ARBA" id="ARBA00083640"/>
    </source>
</evidence>
<comment type="catalytic activity">
    <reaction evidence="7 15">
        <text>N-terminal L-lysyl-[protein] + L-leucyl-tRNA(Leu) = N-terminal L-leucyl-L-lysyl-[protein] + tRNA(Leu) + H(+)</text>
        <dbReference type="Rhea" id="RHEA:12340"/>
        <dbReference type="Rhea" id="RHEA-COMP:9613"/>
        <dbReference type="Rhea" id="RHEA-COMP:9622"/>
        <dbReference type="Rhea" id="RHEA-COMP:12670"/>
        <dbReference type="Rhea" id="RHEA-COMP:12671"/>
        <dbReference type="ChEBI" id="CHEBI:15378"/>
        <dbReference type="ChEBI" id="CHEBI:65249"/>
        <dbReference type="ChEBI" id="CHEBI:78442"/>
        <dbReference type="ChEBI" id="CHEBI:78494"/>
        <dbReference type="ChEBI" id="CHEBI:133043"/>
        <dbReference type="EC" id="2.3.2.6"/>
    </reaction>
</comment>
<evidence type="ECO:0000256" key="13">
    <source>
        <dbReference type="ARBA" id="ARBA00077165"/>
    </source>
</evidence>
<evidence type="ECO:0000256" key="10">
    <source>
        <dbReference type="ARBA" id="ARBA00066767"/>
    </source>
</evidence>
<evidence type="ECO:0000256" key="5">
    <source>
        <dbReference type="ARBA" id="ARBA00050607"/>
    </source>
</evidence>
<comment type="function">
    <text evidence="8 15">Functions in the N-end rule pathway of protein degradation where it conjugates Leu, Phe and, less efficiently, Met from aminoacyl-tRNAs to the N-termini of proteins containing an N-terminal arginine or lysine.</text>
</comment>
<dbReference type="Gene3D" id="3.30.70.3550">
    <property type="entry name" value="Leucyl/phenylalanyl-tRNA-protein transferase, N-terminal domain"/>
    <property type="match status" value="1"/>
</dbReference>
<dbReference type="AlphaFoldDB" id="A0A4R1HDQ3"/>